<dbReference type="SUPFAM" id="SSF52172">
    <property type="entry name" value="CheY-like"/>
    <property type="match status" value="1"/>
</dbReference>
<dbReference type="Pfam" id="PF00072">
    <property type="entry name" value="Response_reg"/>
    <property type="match status" value="1"/>
</dbReference>
<keyword evidence="2" id="KW-0902">Two-component regulatory system</keyword>
<feature type="domain" description="Response regulatory" evidence="4">
    <location>
        <begin position="8"/>
        <end position="125"/>
    </location>
</feature>
<feature type="modified residue" description="4-aspartylphosphate" evidence="3">
    <location>
        <position position="58"/>
    </location>
</feature>
<keyword evidence="1 3" id="KW-0597">Phosphoprotein</keyword>
<dbReference type="InterPro" id="IPR011006">
    <property type="entry name" value="CheY-like_superfamily"/>
</dbReference>
<sequence length="128" mass="14238">MAKDKKKIVFIVDDDKFLLDMYALKFGEAGFQVETAANAQDALDRFKDGLIPDVLLLDIVMPGMDGFEFLSAVTEEKLLPNTEKIILSNIGQEEDIERGRKLGADGYIVKASATPTEVVKKVEEIMQK</sequence>
<dbReference type="InterPro" id="IPR050595">
    <property type="entry name" value="Bact_response_regulator"/>
</dbReference>
<evidence type="ECO:0000256" key="2">
    <source>
        <dbReference type="ARBA" id="ARBA00023012"/>
    </source>
</evidence>
<dbReference type="PANTHER" id="PTHR44591:SF14">
    <property type="entry name" value="PROTEIN PILG"/>
    <property type="match status" value="1"/>
</dbReference>
<organism evidence="5 6">
    <name type="scientific">Candidatus Lloydbacteria bacterium CG22_combo_CG10-13_8_21_14_all_47_15</name>
    <dbReference type="NCBI Taxonomy" id="1974635"/>
    <lineage>
        <taxon>Bacteria</taxon>
        <taxon>Candidatus Lloydiibacteriota</taxon>
    </lineage>
</organism>
<dbReference type="Proteomes" id="UP000230638">
    <property type="component" value="Unassembled WGS sequence"/>
</dbReference>
<dbReference type="SMART" id="SM00448">
    <property type="entry name" value="REC"/>
    <property type="match status" value="1"/>
</dbReference>
<evidence type="ECO:0000313" key="5">
    <source>
        <dbReference type="EMBL" id="PIP73981.1"/>
    </source>
</evidence>
<name>A0A2H0CW51_9BACT</name>
<comment type="caution">
    <text evidence="5">The sequence shown here is derived from an EMBL/GenBank/DDBJ whole genome shotgun (WGS) entry which is preliminary data.</text>
</comment>
<dbReference type="AlphaFoldDB" id="A0A2H0CW51"/>
<evidence type="ECO:0000256" key="1">
    <source>
        <dbReference type="ARBA" id="ARBA00022553"/>
    </source>
</evidence>
<dbReference type="Gene3D" id="3.40.50.2300">
    <property type="match status" value="1"/>
</dbReference>
<dbReference type="GO" id="GO:0000160">
    <property type="term" value="P:phosphorelay signal transduction system"/>
    <property type="evidence" value="ECO:0007669"/>
    <property type="project" value="UniProtKB-KW"/>
</dbReference>
<dbReference type="PANTHER" id="PTHR44591">
    <property type="entry name" value="STRESS RESPONSE REGULATOR PROTEIN 1"/>
    <property type="match status" value="1"/>
</dbReference>
<dbReference type="EMBL" id="PCTL01000001">
    <property type="protein sequence ID" value="PIP73981.1"/>
    <property type="molecule type" value="Genomic_DNA"/>
</dbReference>
<proteinExistence type="predicted"/>
<gene>
    <name evidence="5" type="ORF">COW88_00190</name>
</gene>
<reference evidence="5 6" key="1">
    <citation type="submission" date="2017-09" db="EMBL/GenBank/DDBJ databases">
        <title>Depth-based differentiation of microbial function through sediment-hosted aquifers and enrichment of novel symbionts in the deep terrestrial subsurface.</title>
        <authorList>
            <person name="Probst A.J."/>
            <person name="Ladd B."/>
            <person name="Jarett J.K."/>
            <person name="Geller-Mcgrath D.E."/>
            <person name="Sieber C.M."/>
            <person name="Emerson J.B."/>
            <person name="Anantharaman K."/>
            <person name="Thomas B.C."/>
            <person name="Malmstrom R."/>
            <person name="Stieglmeier M."/>
            <person name="Klingl A."/>
            <person name="Woyke T."/>
            <person name="Ryan C.M."/>
            <person name="Banfield J.F."/>
        </authorList>
    </citation>
    <scope>NUCLEOTIDE SEQUENCE [LARGE SCALE GENOMIC DNA]</scope>
    <source>
        <strain evidence="5">CG22_combo_CG10-13_8_21_14_all_47_15</strain>
    </source>
</reference>
<evidence type="ECO:0000256" key="3">
    <source>
        <dbReference type="PROSITE-ProRule" id="PRU00169"/>
    </source>
</evidence>
<evidence type="ECO:0000259" key="4">
    <source>
        <dbReference type="PROSITE" id="PS50110"/>
    </source>
</evidence>
<dbReference type="PROSITE" id="PS50110">
    <property type="entry name" value="RESPONSE_REGULATORY"/>
    <property type="match status" value="1"/>
</dbReference>
<accession>A0A2H0CW51</accession>
<dbReference type="InterPro" id="IPR001789">
    <property type="entry name" value="Sig_transdc_resp-reg_receiver"/>
</dbReference>
<protein>
    <submittedName>
        <fullName evidence="5">Response regulator</fullName>
    </submittedName>
</protein>
<evidence type="ECO:0000313" key="6">
    <source>
        <dbReference type="Proteomes" id="UP000230638"/>
    </source>
</evidence>